<protein>
    <submittedName>
        <fullName evidence="3">Lambda family phage portal protein</fullName>
    </submittedName>
</protein>
<evidence type="ECO:0000256" key="1">
    <source>
        <dbReference type="SAM" id="Coils"/>
    </source>
</evidence>
<reference evidence="3 4" key="1">
    <citation type="submission" date="2020-08" db="EMBL/GenBank/DDBJ databases">
        <title>Genomic Encyclopedia of Type Strains, Phase IV (KMG-IV): sequencing the most valuable type-strain genomes for metagenomic binning, comparative biology and taxonomic classification.</title>
        <authorList>
            <person name="Goeker M."/>
        </authorList>
    </citation>
    <scope>NUCLEOTIDE SEQUENCE [LARGE SCALE GENOMIC DNA]</scope>
    <source>
        <strain evidence="3 4">DSM 5895</strain>
    </source>
</reference>
<feature type="region of interest" description="Disordered" evidence="2">
    <location>
        <begin position="501"/>
        <end position="529"/>
    </location>
</feature>
<evidence type="ECO:0000313" key="3">
    <source>
        <dbReference type="EMBL" id="MBB3771536.1"/>
    </source>
</evidence>
<accession>A0A839Z9X8</accession>
<gene>
    <name evidence="3" type="ORF">FHS55_002135</name>
</gene>
<feature type="coiled-coil region" evidence="1">
    <location>
        <begin position="473"/>
        <end position="500"/>
    </location>
</feature>
<dbReference type="Pfam" id="PF05136">
    <property type="entry name" value="Phage_portal_2"/>
    <property type="match status" value="1"/>
</dbReference>
<dbReference type="GO" id="GO:0005198">
    <property type="term" value="F:structural molecule activity"/>
    <property type="evidence" value="ECO:0007669"/>
    <property type="project" value="InterPro"/>
</dbReference>
<dbReference type="Proteomes" id="UP000533469">
    <property type="component" value="Unassembled WGS sequence"/>
</dbReference>
<evidence type="ECO:0000313" key="4">
    <source>
        <dbReference type="Proteomes" id="UP000533469"/>
    </source>
</evidence>
<proteinExistence type="predicted"/>
<dbReference type="AlphaFoldDB" id="A0A839Z9X8"/>
<name>A0A839Z9X8_9HYPH</name>
<evidence type="ECO:0000256" key="2">
    <source>
        <dbReference type="SAM" id="MobiDB-lite"/>
    </source>
</evidence>
<dbReference type="EMBL" id="JACICD010000003">
    <property type="protein sequence ID" value="MBB3771536.1"/>
    <property type="molecule type" value="Genomic_DNA"/>
</dbReference>
<dbReference type="InterPro" id="IPR006429">
    <property type="entry name" value="Phage_lambda_portal"/>
</dbReference>
<dbReference type="GO" id="GO:0019068">
    <property type="term" value="P:virion assembly"/>
    <property type="evidence" value="ECO:0007669"/>
    <property type="project" value="InterPro"/>
</dbReference>
<dbReference type="RefSeq" id="WP_246340021.1">
    <property type="nucleotide sequence ID" value="NZ_JACICD010000003.1"/>
</dbReference>
<keyword evidence="1" id="KW-0175">Coiled coil</keyword>
<organism evidence="3 4">
    <name type="scientific">Ancylobacter tetraedralis</name>
    <dbReference type="NCBI Taxonomy" id="217068"/>
    <lineage>
        <taxon>Bacteria</taxon>
        <taxon>Pseudomonadati</taxon>
        <taxon>Pseudomonadota</taxon>
        <taxon>Alphaproteobacteria</taxon>
        <taxon>Hyphomicrobiales</taxon>
        <taxon>Xanthobacteraceae</taxon>
        <taxon>Ancylobacter</taxon>
    </lineage>
</organism>
<keyword evidence="4" id="KW-1185">Reference proteome</keyword>
<sequence length="529" mass="57777">MRPSARYLRDNSTGILSMRRAYTRDSARDVWEAADRAYALATDFVQNNGWIAGAVEQVVTDMVGPALTFNFRPNLTGLGYDDKQASAWASLVEDRFTQWSGDKNECDLAGESTLIEMLDGATRYYLAGGEAFVVLDFLPPLQRQGAESGTRFSLVAPHRVPRTTNQMEGLYQGIFRDANGRATHYRFRRCQDGIDRDEDIAARTANGLPNVIHAMDRGAAPGSPRGITPLAPCLKAIAQSDQLADATLATALLQTAFAATIKSPEPSQAAFEAIQTLADTDPPSGWTGTAAEWTTHVGGIQADLIDVWGQRIDALKKGGINLAESARIGHLGPGEELDFHTAQTPGNNYLPFSRDIRREIARCLGVTYEAYSLDHEGSTYTSEKMGVATIWPIIERRRSRVPQPIVLGIFACWLDEEIAAGRIPFKGGYRAFSANRARICRGIWQGPPRPSADAYKDALTSKTRLEKQLTTLAAEYAAEGKDWETELEQMAREVARLKDLGLPNPYEPMSGGAGPNGAAAEGRREPAQP</sequence>
<comment type="caution">
    <text evidence="3">The sequence shown here is derived from an EMBL/GenBank/DDBJ whole genome shotgun (WGS) entry which is preliminary data.</text>
</comment>